<feature type="transmembrane region" description="Helical" evidence="9">
    <location>
        <begin position="61"/>
        <end position="90"/>
    </location>
</feature>
<dbReference type="RefSeq" id="WP_144911012.1">
    <property type="nucleotide sequence ID" value="NZ_VLLI01000003.1"/>
</dbReference>
<evidence type="ECO:0000256" key="9">
    <source>
        <dbReference type="SAM" id="Phobius"/>
    </source>
</evidence>
<evidence type="ECO:0000256" key="2">
    <source>
        <dbReference type="ARBA" id="ARBA00022475"/>
    </source>
</evidence>
<organism evidence="11 12">
    <name type="scientific">Mucilaginibacter frigoritolerans</name>
    <dbReference type="NCBI Taxonomy" id="652788"/>
    <lineage>
        <taxon>Bacteria</taxon>
        <taxon>Pseudomonadati</taxon>
        <taxon>Bacteroidota</taxon>
        <taxon>Sphingobacteriia</taxon>
        <taxon>Sphingobacteriales</taxon>
        <taxon>Sphingobacteriaceae</taxon>
        <taxon>Mucilaginibacter</taxon>
    </lineage>
</organism>
<comment type="subcellular location">
    <subcellularLocation>
        <location evidence="1">Cell membrane</location>
        <topology evidence="1">Multi-pass membrane protein</topology>
    </subcellularLocation>
</comment>
<feature type="transmembrane region" description="Helical" evidence="9">
    <location>
        <begin position="737"/>
        <end position="762"/>
    </location>
</feature>
<gene>
    <name evidence="11" type="ORF">JN11_01398</name>
</gene>
<evidence type="ECO:0000256" key="4">
    <source>
        <dbReference type="ARBA" id="ARBA00022989"/>
    </source>
</evidence>
<dbReference type="PANTHER" id="PTHR30572:SF18">
    <property type="entry name" value="ABC-TYPE MACROLIDE FAMILY EXPORT SYSTEM PERMEASE COMPONENT 2"/>
    <property type="match status" value="1"/>
</dbReference>
<evidence type="ECO:0000259" key="10">
    <source>
        <dbReference type="PROSITE" id="PS01124"/>
    </source>
</evidence>
<dbReference type="Proteomes" id="UP000317010">
    <property type="component" value="Unassembled WGS sequence"/>
</dbReference>
<dbReference type="GO" id="GO:0005886">
    <property type="term" value="C:plasma membrane"/>
    <property type="evidence" value="ECO:0007669"/>
    <property type="project" value="UniProtKB-SubCell"/>
</dbReference>
<dbReference type="PROSITE" id="PS01124">
    <property type="entry name" value="HTH_ARAC_FAMILY_2"/>
    <property type="match status" value="1"/>
</dbReference>
<sequence length="1154" mass="128847">MYQYVVNLEQPLGHLNYLNPDIFHINLYHVAAMATLFSGFTLALLLAFAKREGQAANLFLSAALAVIVLKTGGLSSIFLPALGPLLYFYVRRMTAPNLQFGRKDVLHFCPLLVAYWLPGWLVLISVVIYLYLSHRLIQHFYSRLQPVLMDKPRFAFRRLDKALHLLGLLCVLWLFNDALSFAVAFVLIGMASEVMLKLDSSTQLATPITDRYDAKEKSRRLKEAVAANRLYEDAELTLTTLAAKLNIHPHDLSRIINVGMEKNFNDFINEFRVREVARKMQDPAHDRLTLLGIAYESGFNSQRTFNRVFKEMTGKTPVEYKNGLKKELPNDKLAIPSHLPSVILRSGSPPGWAPVKLNRNYMFKNYLTIAWRNLIKNKLLSLINIGGLAVGMAVVMLISLWILDEVTFNGYHKNYGRIAKVVQNIINNGGVETWFVVPYPLAAELRKSYSSDFPEVAMQAADGDHILTLGDKKLSKHGSFMEPQGPDIFSLKMLAGTKNALNDPSSIIISASTAKAYFNNADPIGRVLKFDNQTNLKVAGVYEDIPKNSDLAGMDFIAPWQMLYNIGQFGQMKDPWRPNIVHLYVKLADNADLDAVSLKIRDVKLNHVSGRFAKRKPALFLFPMSKWHLYSDFKGGVNRGGRIQYVWLFGVIGMFVLLLACINFMNLSTARSEKRAREVGIRKTIGSSRSQLIYQFLSEALLCVLMAFVISLLLAQLALPFFNQVADKQVNIPWDKALFWIVALAFCLATGMITGSYPAFYLSSFKPIKVLKGTFRVGRFAAVPRKVLVIVQFAISVVLIIGTIVVFREVQFAKNRPVGYGRQGLVAVPTVTSDIHKNFETVKADLFKAGAITAIAEAPSAPTVNTSGTSGISWPGKDPNVNVDFAQNAVSFDYGKTIGWQLVEGRDFSRDFLTDTAAIIINQTAAKFMGLKNPVGQIIHDDKDPIQIIGIVKDMINDSPYDPVKPTAYFLSKGPGDDVLLRINPGKSATRSLDKIATVFKTYNPGQPFEYRFVDQEYNKKFGDEERYGTLASFFASLAILISCLGLFGMASFMAEQRIKEIGVRKVLGASVLNLWGLLSKDFVVLVAISLLIAIPAAYYFMYKWLLHFQYRSDLAWWIFASAGAGALIIAMLTVSYQSIKAALANPIKSLKTE</sequence>
<keyword evidence="7 9" id="KW-0472">Membrane</keyword>
<keyword evidence="2" id="KW-1003">Cell membrane</keyword>
<feature type="transmembrane region" description="Helical" evidence="9">
    <location>
        <begin position="692"/>
        <end position="717"/>
    </location>
</feature>
<feature type="transmembrane region" description="Helical" evidence="9">
    <location>
        <begin position="162"/>
        <end position="188"/>
    </location>
</feature>
<evidence type="ECO:0000256" key="3">
    <source>
        <dbReference type="ARBA" id="ARBA00022692"/>
    </source>
</evidence>
<dbReference type="GO" id="GO:0022857">
    <property type="term" value="F:transmembrane transporter activity"/>
    <property type="evidence" value="ECO:0007669"/>
    <property type="project" value="TreeGrafter"/>
</dbReference>
<evidence type="ECO:0000256" key="5">
    <source>
        <dbReference type="ARBA" id="ARBA00023015"/>
    </source>
</evidence>
<feature type="transmembrane region" description="Helical" evidence="9">
    <location>
        <begin position="111"/>
        <end position="132"/>
    </location>
</feature>
<feature type="transmembrane region" description="Helical" evidence="9">
    <location>
        <begin position="27"/>
        <end position="49"/>
    </location>
</feature>
<comment type="caution">
    <text evidence="11">The sequence shown here is derived from an EMBL/GenBank/DDBJ whole genome shotgun (WGS) entry which is preliminary data.</text>
</comment>
<evidence type="ECO:0000256" key="8">
    <source>
        <dbReference type="ARBA" id="ARBA00023163"/>
    </source>
</evidence>
<dbReference type="Pfam" id="PF12833">
    <property type="entry name" value="HTH_18"/>
    <property type="match status" value="1"/>
</dbReference>
<dbReference type="PROSITE" id="PS00041">
    <property type="entry name" value="HTH_ARAC_FAMILY_1"/>
    <property type="match status" value="1"/>
</dbReference>
<feature type="transmembrane region" description="Helical" evidence="9">
    <location>
        <begin position="645"/>
        <end position="667"/>
    </location>
</feature>
<dbReference type="InterPro" id="IPR050250">
    <property type="entry name" value="Macrolide_Exporter_MacB"/>
</dbReference>
<dbReference type="InterPro" id="IPR018062">
    <property type="entry name" value="HTH_AraC-typ_CS"/>
</dbReference>
<feature type="transmembrane region" description="Helical" evidence="9">
    <location>
        <begin position="1115"/>
        <end position="1135"/>
    </location>
</feature>
<keyword evidence="4 9" id="KW-1133">Transmembrane helix</keyword>
<dbReference type="EMBL" id="VLLI01000003">
    <property type="protein sequence ID" value="TWJ02426.1"/>
    <property type="molecule type" value="Genomic_DNA"/>
</dbReference>
<keyword evidence="8" id="KW-0804">Transcription</keyword>
<dbReference type="InterPro" id="IPR018060">
    <property type="entry name" value="HTH_AraC"/>
</dbReference>
<evidence type="ECO:0000256" key="7">
    <source>
        <dbReference type="ARBA" id="ARBA00023136"/>
    </source>
</evidence>
<feature type="transmembrane region" description="Helical" evidence="9">
    <location>
        <begin position="379"/>
        <end position="403"/>
    </location>
</feature>
<dbReference type="SUPFAM" id="SSF46689">
    <property type="entry name" value="Homeodomain-like"/>
    <property type="match status" value="1"/>
</dbReference>
<keyword evidence="6 11" id="KW-0238">DNA-binding</keyword>
<dbReference type="Gene3D" id="1.10.10.60">
    <property type="entry name" value="Homeodomain-like"/>
    <property type="match status" value="2"/>
</dbReference>
<dbReference type="AlphaFoldDB" id="A0A562U9E2"/>
<feature type="domain" description="HTH araC/xylS-type" evidence="10">
    <location>
        <begin position="219"/>
        <end position="323"/>
    </location>
</feature>
<dbReference type="PANTHER" id="PTHR30572">
    <property type="entry name" value="MEMBRANE COMPONENT OF TRANSPORTER-RELATED"/>
    <property type="match status" value="1"/>
</dbReference>
<evidence type="ECO:0000313" key="11">
    <source>
        <dbReference type="EMBL" id="TWJ02426.1"/>
    </source>
</evidence>
<feature type="transmembrane region" description="Helical" evidence="9">
    <location>
        <begin position="1083"/>
        <end position="1103"/>
    </location>
</feature>
<dbReference type="Pfam" id="PF02687">
    <property type="entry name" value="FtsX"/>
    <property type="match status" value="2"/>
</dbReference>
<name>A0A562U9E2_9SPHI</name>
<dbReference type="SMART" id="SM00342">
    <property type="entry name" value="HTH_ARAC"/>
    <property type="match status" value="1"/>
</dbReference>
<keyword evidence="3 9" id="KW-0812">Transmembrane</keyword>
<dbReference type="InterPro" id="IPR025857">
    <property type="entry name" value="MacB_PCD"/>
</dbReference>
<dbReference type="InterPro" id="IPR003838">
    <property type="entry name" value="ABC3_permease_C"/>
</dbReference>
<evidence type="ECO:0000313" key="12">
    <source>
        <dbReference type="Proteomes" id="UP000317010"/>
    </source>
</evidence>
<dbReference type="GO" id="GO:0003700">
    <property type="term" value="F:DNA-binding transcription factor activity"/>
    <property type="evidence" value="ECO:0007669"/>
    <property type="project" value="InterPro"/>
</dbReference>
<keyword evidence="5" id="KW-0805">Transcription regulation</keyword>
<evidence type="ECO:0000256" key="6">
    <source>
        <dbReference type="ARBA" id="ARBA00023125"/>
    </source>
</evidence>
<keyword evidence="12" id="KW-1185">Reference proteome</keyword>
<reference evidence="11 12" key="1">
    <citation type="submission" date="2019-07" db="EMBL/GenBank/DDBJ databases">
        <title>Genomic Encyclopedia of Archaeal and Bacterial Type Strains, Phase II (KMG-II): from individual species to whole genera.</title>
        <authorList>
            <person name="Goeker M."/>
        </authorList>
    </citation>
    <scope>NUCLEOTIDE SEQUENCE [LARGE SCALE GENOMIC DNA]</scope>
    <source>
        <strain evidence="11 12">ATCC BAA-1854</strain>
    </source>
</reference>
<protein>
    <submittedName>
        <fullName evidence="11">AraC-like DNA-binding protein</fullName>
    </submittedName>
</protein>
<feature type="transmembrane region" description="Helical" evidence="9">
    <location>
        <begin position="1031"/>
        <end position="1055"/>
    </location>
</feature>
<evidence type="ECO:0000256" key="1">
    <source>
        <dbReference type="ARBA" id="ARBA00004651"/>
    </source>
</evidence>
<dbReference type="Pfam" id="PF12704">
    <property type="entry name" value="MacB_PCD"/>
    <property type="match status" value="2"/>
</dbReference>
<proteinExistence type="predicted"/>
<dbReference type="OrthoDB" id="9779074at2"/>
<feature type="transmembrane region" description="Helical" evidence="9">
    <location>
        <begin position="787"/>
        <end position="807"/>
    </location>
</feature>
<accession>A0A562U9E2</accession>
<dbReference type="GO" id="GO:0043565">
    <property type="term" value="F:sequence-specific DNA binding"/>
    <property type="evidence" value="ECO:0007669"/>
    <property type="project" value="InterPro"/>
</dbReference>
<dbReference type="InterPro" id="IPR009057">
    <property type="entry name" value="Homeodomain-like_sf"/>
</dbReference>